<sequence length="123" mass="14450">MIKLVYICHRRSDFTPEAFYDRWLNVHGPLVKSVAEQIGARRYVQSHKLDTSVNEQLREARGMAEPYDGITEVWWDSMDDLIRAAETEEGQAAMQRLVEDEAEFLDLSKSYIFMTEEHTIFEF</sequence>
<dbReference type="Proteomes" id="UP001251857">
    <property type="component" value="Unassembled WGS sequence"/>
</dbReference>
<dbReference type="Pfam" id="PF07110">
    <property type="entry name" value="EthD"/>
    <property type="match status" value="1"/>
</dbReference>
<keyword evidence="3" id="KW-1185">Reference proteome</keyword>
<protein>
    <submittedName>
        <fullName evidence="2">EthD domain-containing protein</fullName>
    </submittedName>
</protein>
<dbReference type="NCBIfam" id="TIGR02118">
    <property type="entry name" value="EthD family reductase"/>
    <property type="match status" value="1"/>
</dbReference>
<dbReference type="RefSeq" id="WP_311652266.1">
    <property type="nucleotide sequence ID" value="NZ_JAVRIB010000005.1"/>
</dbReference>
<dbReference type="InterPro" id="IPR009799">
    <property type="entry name" value="EthD_dom"/>
</dbReference>
<evidence type="ECO:0000313" key="2">
    <source>
        <dbReference type="EMBL" id="MDT0634487.1"/>
    </source>
</evidence>
<accession>A0ABU3BYV3</accession>
<proteinExistence type="predicted"/>
<name>A0ABU3BYV3_9GAMM</name>
<dbReference type="Gene3D" id="3.30.70.100">
    <property type="match status" value="1"/>
</dbReference>
<dbReference type="EMBL" id="JAVRIB010000005">
    <property type="protein sequence ID" value="MDT0634487.1"/>
    <property type="molecule type" value="Genomic_DNA"/>
</dbReference>
<dbReference type="SUPFAM" id="SSF54909">
    <property type="entry name" value="Dimeric alpha+beta barrel"/>
    <property type="match status" value="1"/>
</dbReference>
<reference evidence="2 3" key="1">
    <citation type="submission" date="2023-09" db="EMBL/GenBank/DDBJ databases">
        <authorList>
            <person name="Rey-Velasco X."/>
        </authorList>
    </citation>
    <scope>NUCLEOTIDE SEQUENCE [LARGE SCALE GENOMIC DNA]</scope>
    <source>
        <strain evidence="2 3">W335</strain>
    </source>
</reference>
<comment type="caution">
    <text evidence="2">The sequence shown here is derived from an EMBL/GenBank/DDBJ whole genome shotgun (WGS) entry which is preliminary data.</text>
</comment>
<dbReference type="InterPro" id="IPR011008">
    <property type="entry name" value="Dimeric_a/b-barrel"/>
</dbReference>
<feature type="domain" description="EthD" evidence="1">
    <location>
        <begin position="13"/>
        <end position="108"/>
    </location>
</feature>
<gene>
    <name evidence="2" type="ORF">RM532_05920</name>
</gene>
<organism evidence="2 3">
    <name type="scientific">Spectribacter hydrogenoxidans</name>
    <dbReference type="NCBI Taxonomy" id="3075608"/>
    <lineage>
        <taxon>Bacteria</taxon>
        <taxon>Pseudomonadati</taxon>
        <taxon>Pseudomonadota</taxon>
        <taxon>Gammaproteobacteria</taxon>
        <taxon>Salinisphaerales</taxon>
        <taxon>Salinisphaeraceae</taxon>
        <taxon>Spectribacter</taxon>
    </lineage>
</organism>
<evidence type="ECO:0000259" key="1">
    <source>
        <dbReference type="Pfam" id="PF07110"/>
    </source>
</evidence>
<evidence type="ECO:0000313" key="3">
    <source>
        <dbReference type="Proteomes" id="UP001251857"/>
    </source>
</evidence>